<dbReference type="PANTHER" id="PTHR13387">
    <property type="entry name" value="PROTEIN HGH1 HOMOLOG"/>
    <property type="match status" value="1"/>
</dbReference>
<dbReference type="InterPro" id="IPR016024">
    <property type="entry name" value="ARM-type_fold"/>
</dbReference>
<comment type="caution">
    <text evidence="2">The sequence shown here is derived from an EMBL/GenBank/DDBJ whole genome shotgun (WGS) entry which is preliminary data.</text>
</comment>
<keyword evidence="3" id="KW-1185">Reference proteome</keyword>
<proteinExistence type="predicted"/>
<sequence>MPERKRGYGGLMARALTTSNRKLGWVLDGPAIDLQEWAVDAGERSQVVDQGLYTKNALTILINLSTDHEILHFLVTDNAFIESLLSRITNPKEPTANLIAMLLANLAKSDDLVKRILSLNRSTALDAGLRSKGAMDQLMDCFVMGAEGRWNKDADFDYLAWVFADVAKHLEGRKYFVTKQAYDDVVPIAKLVVFTEHKSDVRRKGVASTIK</sequence>
<accession>A0A9P8RMG0</accession>
<dbReference type="InterPro" id="IPR039717">
    <property type="entry name" value="Hgh1"/>
</dbReference>
<evidence type="ECO:0000313" key="3">
    <source>
        <dbReference type="Proteomes" id="UP000750711"/>
    </source>
</evidence>
<dbReference type="PANTHER" id="PTHR13387:SF9">
    <property type="entry name" value="PROTEIN HGH1 HOMOLOG"/>
    <property type="match status" value="1"/>
</dbReference>
<dbReference type="SUPFAM" id="SSF48371">
    <property type="entry name" value="ARM repeat"/>
    <property type="match status" value="1"/>
</dbReference>
<name>A0A9P8RMG0_9PEZI</name>
<dbReference type="EMBL" id="JAGHQM010001069">
    <property type="protein sequence ID" value="KAH0556564.1"/>
    <property type="molecule type" value="Genomic_DNA"/>
</dbReference>
<evidence type="ECO:0000259" key="1">
    <source>
        <dbReference type="Pfam" id="PF04063"/>
    </source>
</evidence>
<dbReference type="Proteomes" id="UP000750711">
    <property type="component" value="Unassembled WGS sequence"/>
</dbReference>
<gene>
    <name evidence="2" type="ORF">GP486_005582</name>
</gene>
<dbReference type="InterPro" id="IPR007205">
    <property type="entry name" value="Protein_HGH1_N"/>
</dbReference>
<dbReference type="AlphaFoldDB" id="A0A9P8RMG0"/>
<evidence type="ECO:0000313" key="2">
    <source>
        <dbReference type="EMBL" id="KAH0556564.1"/>
    </source>
</evidence>
<feature type="domain" description="Protein HGH1 N-terminal" evidence="1">
    <location>
        <begin position="88"/>
        <end position="211"/>
    </location>
</feature>
<dbReference type="Pfam" id="PF04063">
    <property type="entry name" value="DUF383"/>
    <property type="match status" value="1"/>
</dbReference>
<organism evidence="2 3">
    <name type="scientific">Trichoglossum hirsutum</name>
    <dbReference type="NCBI Taxonomy" id="265104"/>
    <lineage>
        <taxon>Eukaryota</taxon>
        <taxon>Fungi</taxon>
        <taxon>Dikarya</taxon>
        <taxon>Ascomycota</taxon>
        <taxon>Pezizomycotina</taxon>
        <taxon>Geoglossomycetes</taxon>
        <taxon>Geoglossales</taxon>
        <taxon>Geoglossaceae</taxon>
        <taxon>Trichoglossum</taxon>
    </lineage>
</organism>
<reference evidence="2" key="1">
    <citation type="submission" date="2021-03" db="EMBL/GenBank/DDBJ databases">
        <title>Comparative genomics and phylogenomic investigation of the class Geoglossomycetes provide insights into ecological specialization and systematics.</title>
        <authorList>
            <person name="Melie T."/>
            <person name="Pirro S."/>
            <person name="Miller A.N."/>
            <person name="Quandt A."/>
        </authorList>
    </citation>
    <scope>NUCLEOTIDE SEQUENCE</scope>
    <source>
        <strain evidence="2">CAQ_001_2017</strain>
    </source>
</reference>
<protein>
    <recommendedName>
        <fullName evidence="1">Protein HGH1 N-terminal domain-containing protein</fullName>
    </recommendedName>
</protein>